<dbReference type="PROSITE" id="PS50987">
    <property type="entry name" value="HTH_ARSR_2"/>
    <property type="match status" value="1"/>
</dbReference>
<dbReference type="CDD" id="cd00090">
    <property type="entry name" value="HTH_ARSR"/>
    <property type="match status" value="1"/>
</dbReference>
<dbReference type="InterPro" id="IPR036390">
    <property type="entry name" value="WH_DNA-bd_sf"/>
</dbReference>
<dbReference type="Gene3D" id="3.30.530.20">
    <property type="match status" value="1"/>
</dbReference>
<dbReference type="SMART" id="SM00418">
    <property type="entry name" value="HTH_ARSR"/>
    <property type="match status" value="1"/>
</dbReference>
<dbReference type="SUPFAM" id="SSF46785">
    <property type="entry name" value="Winged helix' DNA-binding domain"/>
    <property type="match status" value="1"/>
</dbReference>
<dbReference type="InterPro" id="IPR023393">
    <property type="entry name" value="START-like_dom_sf"/>
</dbReference>
<comment type="caution">
    <text evidence="6">The sequence shown here is derived from an EMBL/GenBank/DDBJ whole genome shotgun (WGS) entry which is preliminary data.</text>
</comment>
<evidence type="ECO:0000256" key="4">
    <source>
        <dbReference type="ARBA" id="ARBA00023163"/>
    </source>
</evidence>
<evidence type="ECO:0000259" key="5">
    <source>
        <dbReference type="PROSITE" id="PS50987"/>
    </source>
</evidence>
<dbReference type="PRINTS" id="PR00778">
    <property type="entry name" value="HTHARSR"/>
</dbReference>
<evidence type="ECO:0000256" key="3">
    <source>
        <dbReference type="ARBA" id="ARBA00023125"/>
    </source>
</evidence>
<dbReference type="PANTHER" id="PTHR33154:SF33">
    <property type="entry name" value="TRANSCRIPTIONAL REPRESSOR SDPR"/>
    <property type="match status" value="1"/>
</dbReference>
<protein>
    <submittedName>
        <fullName evidence="6">Uncharacterized protein YndB with AHSA1/START domain</fullName>
    </submittedName>
</protein>
<keyword evidence="2" id="KW-0805">Transcription regulation</keyword>
<keyword evidence="3" id="KW-0238">DNA-binding</keyword>
<dbReference type="EMBL" id="JAUSQU010000001">
    <property type="protein sequence ID" value="MDP9849960.1"/>
    <property type="molecule type" value="Genomic_DNA"/>
</dbReference>
<evidence type="ECO:0000313" key="6">
    <source>
        <dbReference type="EMBL" id="MDP9849960.1"/>
    </source>
</evidence>
<keyword evidence="4" id="KW-0804">Transcription</keyword>
<name>A0ABT9QT81_9ACTN</name>
<dbReference type="InterPro" id="IPR036388">
    <property type="entry name" value="WH-like_DNA-bd_sf"/>
</dbReference>
<keyword evidence="7" id="KW-1185">Reference proteome</keyword>
<dbReference type="InterPro" id="IPR051081">
    <property type="entry name" value="HTH_MetalResp_TranReg"/>
</dbReference>
<dbReference type="Proteomes" id="UP001225356">
    <property type="component" value="Unassembled WGS sequence"/>
</dbReference>
<reference evidence="6 7" key="1">
    <citation type="submission" date="2023-07" db="EMBL/GenBank/DDBJ databases">
        <title>Sequencing the genomes of 1000 actinobacteria strains.</title>
        <authorList>
            <person name="Klenk H.-P."/>
        </authorList>
    </citation>
    <scope>NUCLEOTIDE SEQUENCE [LARGE SCALE GENOMIC DNA]</scope>
    <source>
        <strain evidence="6 7">DSM 46740</strain>
    </source>
</reference>
<comment type="similarity">
    <text evidence="1">Belongs to the AHA1 family.</text>
</comment>
<accession>A0ABT9QT81</accession>
<dbReference type="PANTHER" id="PTHR33154">
    <property type="entry name" value="TRANSCRIPTIONAL REGULATOR, ARSR FAMILY"/>
    <property type="match status" value="1"/>
</dbReference>
<dbReference type="CDD" id="cd07814">
    <property type="entry name" value="SRPBCC_CalC_Aha1-like"/>
    <property type="match status" value="1"/>
</dbReference>
<dbReference type="InterPro" id="IPR013538">
    <property type="entry name" value="ASHA1/2-like_C"/>
</dbReference>
<dbReference type="Gene3D" id="1.10.10.10">
    <property type="entry name" value="Winged helix-like DNA-binding domain superfamily/Winged helix DNA-binding domain"/>
    <property type="match status" value="1"/>
</dbReference>
<dbReference type="Pfam" id="PF08327">
    <property type="entry name" value="AHSA1"/>
    <property type="match status" value="1"/>
</dbReference>
<evidence type="ECO:0000256" key="2">
    <source>
        <dbReference type="ARBA" id="ARBA00023015"/>
    </source>
</evidence>
<evidence type="ECO:0000256" key="1">
    <source>
        <dbReference type="ARBA" id="ARBA00006817"/>
    </source>
</evidence>
<dbReference type="NCBIfam" id="NF033788">
    <property type="entry name" value="HTH_metalloreg"/>
    <property type="match status" value="1"/>
</dbReference>
<evidence type="ECO:0000313" key="7">
    <source>
        <dbReference type="Proteomes" id="UP001225356"/>
    </source>
</evidence>
<gene>
    <name evidence="6" type="ORF">J2853_009171</name>
</gene>
<dbReference type="InterPro" id="IPR011991">
    <property type="entry name" value="ArsR-like_HTH"/>
</dbReference>
<sequence length="287" mass="31174">MDALLAALADPARWRLVSLLAERPRPVGVLARLAEARQPQTTKHLQALERAGVVTSQRTGQRRIYALQPAPLRDLAAALSRLADAADQADGPRETYDRYGLGLHAERLAAREPGWADGRSFGFLRSLTGSPELVWRHLTETPLLARWWTPDDLRVSELVFEARPGGRIVQEYRDAEDADGSDPVAGRAEGVVDDVRPGERLAYRLSPMLPGGGLAFTAHLDFGLRPVDTGTDLEVHYRVTDSTVDAADFIAGIEIGFGQSLDKLAAILAADSDTTDDTTDTDTGSKK</sequence>
<dbReference type="RefSeq" id="WP_307568089.1">
    <property type="nucleotide sequence ID" value="NZ_JAUSQU010000001.1"/>
</dbReference>
<organism evidence="6 7">
    <name type="scientific">Streptosporangium lutulentum</name>
    <dbReference type="NCBI Taxonomy" id="1461250"/>
    <lineage>
        <taxon>Bacteria</taxon>
        <taxon>Bacillati</taxon>
        <taxon>Actinomycetota</taxon>
        <taxon>Actinomycetes</taxon>
        <taxon>Streptosporangiales</taxon>
        <taxon>Streptosporangiaceae</taxon>
        <taxon>Streptosporangium</taxon>
    </lineage>
</organism>
<dbReference type="SUPFAM" id="SSF55961">
    <property type="entry name" value="Bet v1-like"/>
    <property type="match status" value="1"/>
</dbReference>
<proteinExistence type="inferred from homology"/>
<feature type="domain" description="HTH arsR-type" evidence="5">
    <location>
        <begin position="1"/>
        <end position="87"/>
    </location>
</feature>
<dbReference type="InterPro" id="IPR001845">
    <property type="entry name" value="HTH_ArsR_DNA-bd_dom"/>
</dbReference>
<dbReference type="Pfam" id="PF12840">
    <property type="entry name" value="HTH_20"/>
    <property type="match status" value="1"/>
</dbReference>